<dbReference type="Proteomes" id="UP000736164">
    <property type="component" value="Unassembled WGS sequence"/>
</dbReference>
<feature type="non-terminal residue" evidence="6">
    <location>
        <position position="1"/>
    </location>
</feature>
<name>A0A8J7NI35_ATRSP</name>
<comment type="caution">
    <text evidence="6">The sequence shown here is derived from an EMBL/GenBank/DDBJ whole genome shotgun (WGS) entry which is preliminary data.</text>
</comment>
<accession>A0A8J7NI35</accession>
<evidence type="ECO:0000259" key="5">
    <source>
        <dbReference type="Pfam" id="PF04643"/>
    </source>
</evidence>
<dbReference type="PANTHER" id="PTHR14156:SF0">
    <property type="entry name" value="PROMOTILIN"/>
    <property type="match status" value="1"/>
</dbReference>
<evidence type="ECO:0000256" key="2">
    <source>
        <dbReference type="ARBA" id="ARBA00006473"/>
    </source>
</evidence>
<keyword evidence="3" id="KW-0964">Secreted</keyword>
<comment type="subcellular location">
    <subcellularLocation>
        <location evidence="1">Secreted</location>
    </subcellularLocation>
</comment>
<sequence>MGIQLCANPAKKELLLHSSQGTRMLHSKVIGCLLGVCVLAMLAKQTEGFLSFISPSDMRRMMEQEKVKAGKKSVDLEPRSEEREFGKLASTEWNVKDDAVQEPLEIGVRLTHQQLNKLAPALGEILQEMLEVGEQVAE</sequence>
<dbReference type="AlphaFoldDB" id="A0A8J7NI35"/>
<dbReference type="PANTHER" id="PTHR14156">
    <property type="entry name" value="MOTILIN"/>
    <property type="match status" value="1"/>
</dbReference>
<feature type="domain" description="Motilin/ghrelin-associated peptide" evidence="5">
    <location>
        <begin position="103"/>
        <end position="131"/>
    </location>
</feature>
<evidence type="ECO:0000256" key="4">
    <source>
        <dbReference type="ARBA" id="ARBA00022702"/>
    </source>
</evidence>
<keyword evidence="4" id="KW-0372">Hormone</keyword>
<dbReference type="EMBL" id="JAAWVO010005217">
    <property type="protein sequence ID" value="MBN3312414.1"/>
    <property type="molecule type" value="Genomic_DNA"/>
</dbReference>
<dbReference type="GO" id="GO:0005179">
    <property type="term" value="F:hormone activity"/>
    <property type="evidence" value="ECO:0007669"/>
    <property type="project" value="UniProtKB-KW"/>
</dbReference>
<comment type="similarity">
    <text evidence="2">Belongs to the motilin family.</text>
</comment>
<evidence type="ECO:0000256" key="1">
    <source>
        <dbReference type="ARBA" id="ARBA00004613"/>
    </source>
</evidence>
<dbReference type="InterPro" id="IPR006737">
    <property type="entry name" value="Motilin_assoc"/>
</dbReference>
<feature type="non-terminal residue" evidence="6">
    <location>
        <position position="138"/>
    </location>
</feature>
<evidence type="ECO:0000313" key="6">
    <source>
        <dbReference type="EMBL" id="MBN3312414.1"/>
    </source>
</evidence>
<dbReference type="Pfam" id="PF04643">
    <property type="entry name" value="Motilin_assoc"/>
    <property type="match status" value="1"/>
</dbReference>
<evidence type="ECO:0000256" key="3">
    <source>
        <dbReference type="ARBA" id="ARBA00022525"/>
    </source>
</evidence>
<proteinExistence type="inferred from homology"/>
<dbReference type="InterPro" id="IPR015662">
    <property type="entry name" value="Promotilin"/>
</dbReference>
<gene>
    <name evidence="6" type="primary">Mln</name>
    <name evidence="6" type="ORF">GTO95_0003769</name>
</gene>
<dbReference type="GO" id="GO:0005576">
    <property type="term" value="C:extracellular region"/>
    <property type="evidence" value="ECO:0007669"/>
    <property type="project" value="UniProtKB-SubCell"/>
</dbReference>
<organism evidence="6 7">
    <name type="scientific">Atractosteus spatula</name>
    <name type="common">Alligator gar</name>
    <name type="synonym">Lepisosteus spatula</name>
    <dbReference type="NCBI Taxonomy" id="7917"/>
    <lineage>
        <taxon>Eukaryota</taxon>
        <taxon>Metazoa</taxon>
        <taxon>Chordata</taxon>
        <taxon>Craniata</taxon>
        <taxon>Vertebrata</taxon>
        <taxon>Euteleostomi</taxon>
        <taxon>Actinopterygii</taxon>
        <taxon>Neopterygii</taxon>
        <taxon>Holostei</taxon>
        <taxon>Semionotiformes</taxon>
        <taxon>Lepisosteidae</taxon>
        <taxon>Atractosteus</taxon>
    </lineage>
</organism>
<protein>
    <submittedName>
        <fullName evidence="6">MOTI protein</fullName>
    </submittedName>
</protein>
<reference evidence="6" key="1">
    <citation type="journal article" date="2021" name="Cell">
        <title>Tracing the genetic footprints of vertebrate landing in non-teleost ray-finned fishes.</title>
        <authorList>
            <person name="Bi X."/>
            <person name="Wang K."/>
            <person name="Yang L."/>
            <person name="Pan H."/>
            <person name="Jiang H."/>
            <person name="Wei Q."/>
            <person name="Fang M."/>
            <person name="Yu H."/>
            <person name="Zhu C."/>
            <person name="Cai Y."/>
            <person name="He Y."/>
            <person name="Gan X."/>
            <person name="Zeng H."/>
            <person name="Yu D."/>
            <person name="Zhu Y."/>
            <person name="Jiang H."/>
            <person name="Qiu Q."/>
            <person name="Yang H."/>
            <person name="Zhang Y.E."/>
            <person name="Wang W."/>
            <person name="Zhu M."/>
            <person name="He S."/>
            <person name="Zhang G."/>
        </authorList>
    </citation>
    <scope>NUCLEOTIDE SEQUENCE</scope>
    <source>
        <strain evidence="6">Allg_001</strain>
    </source>
</reference>
<evidence type="ECO:0000313" key="7">
    <source>
        <dbReference type="Proteomes" id="UP000736164"/>
    </source>
</evidence>
<keyword evidence="7" id="KW-1185">Reference proteome</keyword>